<dbReference type="InterPro" id="IPR052707">
    <property type="entry name" value="OsmC_Ohr_Peroxiredoxin"/>
</dbReference>
<dbReference type="InterPro" id="IPR036102">
    <property type="entry name" value="OsmC/Ohrsf"/>
</dbReference>
<dbReference type="OrthoDB" id="9795405at2"/>
<evidence type="ECO:0000313" key="2">
    <source>
        <dbReference type="EMBL" id="GEP68244.1"/>
    </source>
</evidence>
<evidence type="ECO:0000313" key="3">
    <source>
        <dbReference type="Proteomes" id="UP000321798"/>
    </source>
</evidence>
<feature type="region of interest" description="Disordered" evidence="1">
    <location>
        <begin position="24"/>
        <end position="50"/>
    </location>
</feature>
<dbReference type="RefSeq" id="WP_146951971.1">
    <property type="nucleotide sequence ID" value="NZ_BAABBJ010000015.1"/>
</dbReference>
<proteinExistence type="predicted"/>
<organism evidence="2 3">
    <name type="scientific">Cellulomonas soli</name>
    <dbReference type="NCBI Taxonomy" id="931535"/>
    <lineage>
        <taxon>Bacteria</taxon>
        <taxon>Bacillati</taxon>
        <taxon>Actinomycetota</taxon>
        <taxon>Actinomycetes</taxon>
        <taxon>Micrococcales</taxon>
        <taxon>Cellulomonadaceae</taxon>
        <taxon>Cellulomonas</taxon>
    </lineage>
</organism>
<dbReference type="InterPro" id="IPR003718">
    <property type="entry name" value="OsmC/Ohr_fam"/>
</dbReference>
<accession>A0A512PAL5</accession>
<gene>
    <name evidence="2" type="ORF">CSO01_09590</name>
</gene>
<keyword evidence="3" id="KW-1185">Reference proteome</keyword>
<dbReference type="PANTHER" id="PTHR42830:SF2">
    <property type="entry name" value="OSMC_OHR FAMILY PROTEIN"/>
    <property type="match status" value="1"/>
</dbReference>
<sequence>MGIVHAYSVDLTWTGARTAGTTSYTSYGRDHELTGEGKPPLLGTSDPAFRGDPERWSPEDLLVGSLSQCHMLWFLHLAAAAGVVVTGYSDHATGSMRIEAAGHGHFSEVVLHPRVVLSPGAHMPDGRAVGDGDLAELHHRAHEHCFIARSVNFPVRHEPVPLAHTHIAG</sequence>
<comment type="caution">
    <text evidence="2">The sequence shown here is derived from an EMBL/GenBank/DDBJ whole genome shotgun (WGS) entry which is preliminary data.</text>
</comment>
<dbReference type="Gene3D" id="3.30.300.20">
    <property type="match status" value="1"/>
</dbReference>
<evidence type="ECO:0000256" key="1">
    <source>
        <dbReference type="SAM" id="MobiDB-lite"/>
    </source>
</evidence>
<protein>
    <submittedName>
        <fullName evidence="2">Peroxiredoxin</fullName>
    </submittedName>
</protein>
<dbReference type="InterPro" id="IPR015946">
    <property type="entry name" value="KH_dom-like_a/b"/>
</dbReference>
<dbReference type="Proteomes" id="UP000321798">
    <property type="component" value="Unassembled WGS sequence"/>
</dbReference>
<reference evidence="2 3" key="1">
    <citation type="submission" date="2019-07" db="EMBL/GenBank/DDBJ databases">
        <title>Whole genome shotgun sequence of Cellulomonas soli NBRC 109434.</title>
        <authorList>
            <person name="Hosoyama A."/>
            <person name="Uohara A."/>
            <person name="Ohji S."/>
            <person name="Ichikawa N."/>
        </authorList>
    </citation>
    <scope>NUCLEOTIDE SEQUENCE [LARGE SCALE GENOMIC DNA]</scope>
    <source>
        <strain evidence="2 3">NBRC 109434</strain>
    </source>
</reference>
<name>A0A512PAL5_9CELL</name>
<dbReference type="AlphaFoldDB" id="A0A512PAL5"/>
<dbReference type="EMBL" id="BKAL01000002">
    <property type="protein sequence ID" value="GEP68244.1"/>
    <property type="molecule type" value="Genomic_DNA"/>
</dbReference>
<dbReference type="Pfam" id="PF02566">
    <property type="entry name" value="OsmC"/>
    <property type="match status" value="1"/>
</dbReference>
<dbReference type="PANTHER" id="PTHR42830">
    <property type="entry name" value="OSMOTICALLY INDUCIBLE FAMILY PROTEIN"/>
    <property type="match status" value="1"/>
</dbReference>
<dbReference type="SUPFAM" id="SSF82784">
    <property type="entry name" value="OsmC-like"/>
    <property type="match status" value="1"/>
</dbReference>